<reference evidence="2" key="1">
    <citation type="submission" date="2022-03" db="EMBL/GenBank/DDBJ databases">
        <authorList>
            <person name="Alioto T."/>
            <person name="Alioto T."/>
            <person name="Gomez Garrido J."/>
        </authorList>
    </citation>
    <scope>NUCLEOTIDE SEQUENCE</scope>
</reference>
<sequence>MPKCTFITEEETSLPGHKPMKDRLTLLFCANASEDLKIKPLLVYHSENPRAFKKHKWVNAVFGPAMKKYLVENNLPLKGMLLMDNAPAQPRRLDEDLLEDFNFIKVMFFPSNTNPLLQPMDQF</sequence>
<dbReference type="PANTHER" id="PTHR19303:SF27">
    <property type="entry name" value="HTH CENPB-TYPE DOMAIN-CONTAINING PROTEIN"/>
    <property type="match status" value="1"/>
</dbReference>
<feature type="domain" description="DDE-1" evidence="1">
    <location>
        <begin position="21"/>
        <end position="54"/>
    </location>
</feature>
<dbReference type="GO" id="GO:0005634">
    <property type="term" value="C:nucleus"/>
    <property type="evidence" value="ECO:0007669"/>
    <property type="project" value="TreeGrafter"/>
</dbReference>
<dbReference type="Pfam" id="PF03184">
    <property type="entry name" value="DDE_1"/>
    <property type="match status" value="2"/>
</dbReference>
<dbReference type="InterPro" id="IPR050863">
    <property type="entry name" value="CenT-Element_Derived"/>
</dbReference>
<protein>
    <submittedName>
        <fullName evidence="2">Tigger transposable element-derived 1-like</fullName>
    </submittedName>
</protein>
<organism evidence="2 3">
    <name type="scientific">Pelobates cultripes</name>
    <name type="common">Western spadefoot toad</name>
    <dbReference type="NCBI Taxonomy" id="61616"/>
    <lineage>
        <taxon>Eukaryota</taxon>
        <taxon>Metazoa</taxon>
        <taxon>Chordata</taxon>
        <taxon>Craniata</taxon>
        <taxon>Vertebrata</taxon>
        <taxon>Euteleostomi</taxon>
        <taxon>Amphibia</taxon>
        <taxon>Batrachia</taxon>
        <taxon>Anura</taxon>
        <taxon>Pelobatoidea</taxon>
        <taxon>Pelobatidae</taxon>
        <taxon>Pelobates</taxon>
    </lineage>
</organism>
<evidence type="ECO:0000313" key="3">
    <source>
        <dbReference type="Proteomes" id="UP001295444"/>
    </source>
</evidence>
<evidence type="ECO:0000259" key="1">
    <source>
        <dbReference type="Pfam" id="PF03184"/>
    </source>
</evidence>
<dbReference type="AlphaFoldDB" id="A0AAD1R9D1"/>
<gene>
    <name evidence="2" type="ORF">PECUL_23A025452</name>
</gene>
<evidence type="ECO:0000313" key="2">
    <source>
        <dbReference type="EMBL" id="CAH2245856.1"/>
    </source>
</evidence>
<feature type="domain" description="DDE-1" evidence="1">
    <location>
        <begin position="55"/>
        <end position="122"/>
    </location>
</feature>
<dbReference type="InterPro" id="IPR004875">
    <property type="entry name" value="DDE_SF_endonuclease_dom"/>
</dbReference>
<name>A0AAD1R9D1_PELCU</name>
<dbReference type="GO" id="GO:0003677">
    <property type="term" value="F:DNA binding"/>
    <property type="evidence" value="ECO:0007669"/>
    <property type="project" value="TreeGrafter"/>
</dbReference>
<accession>A0AAD1R9D1</accession>
<dbReference type="PANTHER" id="PTHR19303">
    <property type="entry name" value="TRANSPOSON"/>
    <property type="match status" value="1"/>
</dbReference>
<keyword evidence="3" id="KW-1185">Reference proteome</keyword>
<dbReference type="EMBL" id="OW240913">
    <property type="protein sequence ID" value="CAH2245856.1"/>
    <property type="molecule type" value="Genomic_DNA"/>
</dbReference>
<dbReference type="Proteomes" id="UP001295444">
    <property type="component" value="Chromosome 02"/>
</dbReference>
<proteinExistence type="predicted"/>